<dbReference type="Pfam" id="PF00856">
    <property type="entry name" value="SET"/>
    <property type="match status" value="1"/>
</dbReference>
<dbReference type="PANTHER" id="PTHR47332">
    <property type="entry name" value="SET DOMAIN-CONTAINING PROTEIN 5"/>
    <property type="match status" value="1"/>
</dbReference>
<reference evidence="2 3" key="1">
    <citation type="submission" date="2020-01" db="EMBL/GenBank/DDBJ databases">
        <authorList>
            <consortium name="DOE Joint Genome Institute"/>
            <person name="Haridas S."/>
            <person name="Albert R."/>
            <person name="Binder M."/>
            <person name="Bloem J."/>
            <person name="Labutti K."/>
            <person name="Salamov A."/>
            <person name="Andreopoulos B."/>
            <person name="Baker S.E."/>
            <person name="Barry K."/>
            <person name="Bills G."/>
            <person name="Bluhm B.H."/>
            <person name="Cannon C."/>
            <person name="Castanera R."/>
            <person name="Culley D.E."/>
            <person name="Daum C."/>
            <person name="Ezra D."/>
            <person name="Gonzalez J.B."/>
            <person name="Henrissat B."/>
            <person name="Kuo A."/>
            <person name="Liang C."/>
            <person name="Lipzen A."/>
            <person name="Lutzoni F."/>
            <person name="Magnuson J."/>
            <person name="Mondo S."/>
            <person name="Nolan M."/>
            <person name="Ohm R."/>
            <person name="Pangilinan J."/>
            <person name="Park H.-J.H."/>
            <person name="Ramirez L."/>
            <person name="Alfaro M."/>
            <person name="Sun H."/>
            <person name="Tritt A."/>
            <person name="Yoshinaga Y."/>
            <person name="Zwiers L.-H.L."/>
            <person name="Turgeon B.G."/>
            <person name="Goodwin S.B."/>
            <person name="Spatafora J.W."/>
            <person name="Crous P.W."/>
            <person name="Grigoriev I.V."/>
        </authorList>
    </citation>
    <scope>NUCLEOTIDE SEQUENCE [LARGE SCALE GENOMIC DNA]</scope>
    <source>
        <strain evidence="2 3">CBS 611.86</strain>
    </source>
</reference>
<dbReference type="InterPro" id="IPR053185">
    <property type="entry name" value="SET_domain_protein"/>
</dbReference>
<organism evidence="2 3">
    <name type="scientific">Massariosphaeria phaeospora</name>
    <dbReference type="NCBI Taxonomy" id="100035"/>
    <lineage>
        <taxon>Eukaryota</taxon>
        <taxon>Fungi</taxon>
        <taxon>Dikarya</taxon>
        <taxon>Ascomycota</taxon>
        <taxon>Pezizomycotina</taxon>
        <taxon>Dothideomycetes</taxon>
        <taxon>Pleosporomycetidae</taxon>
        <taxon>Pleosporales</taxon>
        <taxon>Pleosporales incertae sedis</taxon>
        <taxon>Massariosphaeria</taxon>
    </lineage>
</organism>
<keyword evidence="3" id="KW-1185">Reference proteome</keyword>
<evidence type="ECO:0000313" key="3">
    <source>
        <dbReference type="Proteomes" id="UP000481861"/>
    </source>
</evidence>
<evidence type="ECO:0000313" key="2">
    <source>
        <dbReference type="EMBL" id="KAF2868037.1"/>
    </source>
</evidence>
<dbReference type="InterPro" id="IPR011990">
    <property type="entry name" value="TPR-like_helical_dom_sf"/>
</dbReference>
<dbReference type="PANTHER" id="PTHR47332:SF2">
    <property type="entry name" value="SET-6"/>
    <property type="match status" value="1"/>
</dbReference>
<comment type="caution">
    <text evidence="2">The sequence shown here is derived from an EMBL/GenBank/DDBJ whole genome shotgun (WGS) entry which is preliminary data.</text>
</comment>
<dbReference type="Gene3D" id="1.25.40.10">
    <property type="entry name" value="Tetratricopeptide repeat domain"/>
    <property type="match status" value="1"/>
</dbReference>
<gene>
    <name evidence="2" type="ORF">BDV95DRAFT_646243</name>
</gene>
<dbReference type="EMBL" id="JAADJZ010000021">
    <property type="protein sequence ID" value="KAF2868037.1"/>
    <property type="molecule type" value="Genomic_DNA"/>
</dbReference>
<name>A0A7C8I161_9PLEO</name>
<sequence>MEKSLEMEKDSRHQIEVKASALGGLGVFATTDIPRGTRVIAESALLEINADRTAKGIVRAFERLSSPQQRCYLELHEFASDTFKRAVENEMGQKWQEIPELHRKVLAISAANAFGNVFFLGSRINHSCIPNIHFAYNPMLEKETFHAIRDIAAQEELTITYIIGGNHTRSQRQAKLDEWGFLCTCPVCEDTEQGRKKEKKRAQMLELDQKLALNIANESWGKSLRLAQNLAAIQKSEGLLTRELSTTYQDAARLCMMLGDTRMALLWTEKELEVDRYCVGEDYPDYKRGLQVVARLRAVVEDSEPVDESIIQWFSQQSSHDERCIIM</sequence>
<dbReference type="InterPro" id="IPR001214">
    <property type="entry name" value="SET_dom"/>
</dbReference>
<dbReference type="CDD" id="cd20071">
    <property type="entry name" value="SET_SMYD"/>
    <property type="match status" value="1"/>
</dbReference>
<proteinExistence type="predicted"/>
<dbReference type="OrthoDB" id="265717at2759"/>
<protein>
    <submittedName>
        <fullName evidence="2">TPR domain protein</fullName>
    </submittedName>
</protein>
<dbReference type="Proteomes" id="UP000481861">
    <property type="component" value="Unassembled WGS sequence"/>
</dbReference>
<dbReference type="PROSITE" id="PS50280">
    <property type="entry name" value="SET"/>
    <property type="match status" value="1"/>
</dbReference>
<feature type="domain" description="SET" evidence="1">
    <location>
        <begin position="13"/>
        <end position="162"/>
    </location>
</feature>
<dbReference type="SMART" id="SM00317">
    <property type="entry name" value="SET"/>
    <property type="match status" value="1"/>
</dbReference>
<dbReference type="Gene3D" id="2.170.270.10">
    <property type="entry name" value="SET domain"/>
    <property type="match status" value="1"/>
</dbReference>
<dbReference type="InterPro" id="IPR046341">
    <property type="entry name" value="SET_dom_sf"/>
</dbReference>
<dbReference type="SUPFAM" id="SSF82199">
    <property type="entry name" value="SET domain"/>
    <property type="match status" value="1"/>
</dbReference>
<accession>A0A7C8I161</accession>
<dbReference type="AlphaFoldDB" id="A0A7C8I161"/>
<evidence type="ECO:0000259" key="1">
    <source>
        <dbReference type="PROSITE" id="PS50280"/>
    </source>
</evidence>